<dbReference type="EMBL" id="LSDK01000044">
    <property type="protein sequence ID" value="KXB77385.1"/>
    <property type="molecule type" value="Genomic_DNA"/>
</dbReference>
<organism evidence="1 2">
    <name type="scientific">Porphyromonas somerae</name>
    <dbReference type="NCBI Taxonomy" id="322095"/>
    <lineage>
        <taxon>Bacteria</taxon>
        <taxon>Pseudomonadati</taxon>
        <taxon>Bacteroidota</taxon>
        <taxon>Bacteroidia</taxon>
        <taxon>Bacteroidales</taxon>
        <taxon>Porphyromonadaceae</taxon>
        <taxon>Porphyromonas</taxon>
    </lineage>
</organism>
<accession>A0A134BBT9</accession>
<gene>
    <name evidence="1" type="ORF">HMPREF3185_00538</name>
</gene>
<name>A0A134BBT9_9PORP</name>
<sequence>TTCIDRGKPLREGAFFFKGIALFPPLDKRNTRDKVKGLLGHFGEAYRRAGRAIPL</sequence>
<reference evidence="2" key="1">
    <citation type="submission" date="2016-01" db="EMBL/GenBank/DDBJ databases">
        <authorList>
            <person name="Mitreva M."/>
            <person name="Pepin K.H."/>
            <person name="Mihindukulasuriya K.A."/>
            <person name="Fulton R."/>
            <person name="Fronick C."/>
            <person name="O'Laughlin M."/>
            <person name="Miner T."/>
            <person name="Herter B."/>
            <person name="Rosa B.A."/>
            <person name="Cordes M."/>
            <person name="Tomlinson C."/>
            <person name="Wollam A."/>
            <person name="Palsikar V.B."/>
            <person name="Mardis E.R."/>
            <person name="Wilson R.K."/>
        </authorList>
    </citation>
    <scope>NUCLEOTIDE SEQUENCE [LARGE SCALE GENOMIC DNA]</scope>
    <source>
        <strain evidence="2">KA00683</strain>
    </source>
</reference>
<evidence type="ECO:0000313" key="1">
    <source>
        <dbReference type="EMBL" id="KXB77385.1"/>
    </source>
</evidence>
<feature type="non-terminal residue" evidence="1">
    <location>
        <position position="1"/>
    </location>
</feature>
<evidence type="ECO:0000313" key="2">
    <source>
        <dbReference type="Proteomes" id="UP000070224"/>
    </source>
</evidence>
<dbReference type="Proteomes" id="UP000070224">
    <property type="component" value="Unassembled WGS sequence"/>
</dbReference>
<keyword evidence="2" id="KW-1185">Reference proteome</keyword>
<dbReference type="AlphaFoldDB" id="A0A134BBT9"/>
<protein>
    <submittedName>
        <fullName evidence="1">Uncharacterized protein</fullName>
    </submittedName>
</protein>
<comment type="caution">
    <text evidence="1">The sequence shown here is derived from an EMBL/GenBank/DDBJ whole genome shotgun (WGS) entry which is preliminary data.</text>
</comment>
<proteinExistence type="predicted"/>
<dbReference type="PATRIC" id="fig|322095.3.peg.528"/>